<feature type="transmembrane region" description="Helical" evidence="7">
    <location>
        <begin position="35"/>
        <end position="54"/>
    </location>
</feature>
<keyword evidence="10" id="KW-1185">Reference proteome</keyword>
<gene>
    <name evidence="9" type="ORF">L0M14_25350</name>
</gene>
<accession>A0ABY3SHK9</accession>
<dbReference type="InterPro" id="IPR007353">
    <property type="entry name" value="DUF421"/>
</dbReference>
<feature type="domain" description="YetF C-terminal" evidence="8">
    <location>
        <begin position="57"/>
        <end position="189"/>
    </location>
</feature>
<dbReference type="Proteomes" id="UP001649230">
    <property type="component" value="Chromosome"/>
</dbReference>
<dbReference type="EMBL" id="CP090978">
    <property type="protein sequence ID" value="UJF32865.1"/>
    <property type="molecule type" value="Genomic_DNA"/>
</dbReference>
<evidence type="ECO:0000256" key="1">
    <source>
        <dbReference type="ARBA" id="ARBA00004651"/>
    </source>
</evidence>
<keyword evidence="3" id="KW-1003">Cell membrane</keyword>
<name>A0ABY3SHK9_9BACL</name>
<proteinExistence type="inferred from homology"/>
<dbReference type="RefSeq" id="WP_235119208.1">
    <property type="nucleotide sequence ID" value="NZ_CP090978.1"/>
</dbReference>
<comment type="similarity">
    <text evidence="2">Belongs to the UPF0702 family.</text>
</comment>
<keyword evidence="6 7" id="KW-0472">Membrane</keyword>
<reference evidence="9 10" key="1">
    <citation type="journal article" date="2024" name="Int. J. Syst. Evol. Microbiol.">
        <title>Paenibacillus hexagrammi sp. nov., a novel bacterium isolated from the gut content of Hexagrammos agrammus.</title>
        <authorList>
            <person name="Jung H.K."/>
            <person name="Kim D.G."/>
            <person name="Zin H."/>
            <person name="Park J."/>
            <person name="Jung H."/>
            <person name="Kim Y.O."/>
            <person name="Kong H.J."/>
            <person name="Kim J.W."/>
            <person name="Kim Y.S."/>
        </authorList>
    </citation>
    <scope>NUCLEOTIDE SEQUENCE [LARGE SCALE GENOMIC DNA]</scope>
    <source>
        <strain evidence="9 10">YPD9-1</strain>
    </source>
</reference>
<evidence type="ECO:0000256" key="7">
    <source>
        <dbReference type="SAM" id="Phobius"/>
    </source>
</evidence>
<evidence type="ECO:0000256" key="5">
    <source>
        <dbReference type="ARBA" id="ARBA00022989"/>
    </source>
</evidence>
<evidence type="ECO:0000256" key="4">
    <source>
        <dbReference type="ARBA" id="ARBA00022692"/>
    </source>
</evidence>
<keyword evidence="5 7" id="KW-1133">Transmembrane helix</keyword>
<evidence type="ECO:0000313" key="10">
    <source>
        <dbReference type="Proteomes" id="UP001649230"/>
    </source>
</evidence>
<evidence type="ECO:0000256" key="3">
    <source>
        <dbReference type="ARBA" id="ARBA00022475"/>
    </source>
</evidence>
<organism evidence="9 10">
    <name type="scientific">Paenibacillus hexagrammi</name>
    <dbReference type="NCBI Taxonomy" id="2908839"/>
    <lineage>
        <taxon>Bacteria</taxon>
        <taxon>Bacillati</taxon>
        <taxon>Bacillota</taxon>
        <taxon>Bacilli</taxon>
        <taxon>Bacillales</taxon>
        <taxon>Paenibacillaceae</taxon>
        <taxon>Paenibacillus</taxon>
    </lineage>
</organism>
<dbReference type="InterPro" id="IPR023090">
    <property type="entry name" value="UPF0702_alpha/beta_dom_sf"/>
</dbReference>
<evidence type="ECO:0000256" key="2">
    <source>
        <dbReference type="ARBA" id="ARBA00006448"/>
    </source>
</evidence>
<evidence type="ECO:0000313" key="9">
    <source>
        <dbReference type="EMBL" id="UJF32865.1"/>
    </source>
</evidence>
<dbReference type="Gene3D" id="3.30.240.20">
    <property type="entry name" value="bsu07140 like domains"/>
    <property type="match status" value="2"/>
</dbReference>
<dbReference type="PANTHER" id="PTHR34582">
    <property type="entry name" value="UPF0702 TRANSMEMBRANE PROTEIN YCAP"/>
    <property type="match status" value="1"/>
</dbReference>
<evidence type="ECO:0000256" key="6">
    <source>
        <dbReference type="ARBA" id="ARBA00023136"/>
    </source>
</evidence>
<dbReference type="Pfam" id="PF04239">
    <property type="entry name" value="DUF421"/>
    <property type="match status" value="1"/>
</dbReference>
<protein>
    <submittedName>
        <fullName evidence="9">DUF421 domain-containing protein</fullName>
    </submittedName>
</protein>
<dbReference type="PANTHER" id="PTHR34582:SF6">
    <property type="entry name" value="UPF0702 TRANSMEMBRANE PROTEIN YCAP"/>
    <property type="match status" value="1"/>
</dbReference>
<evidence type="ECO:0000259" key="8">
    <source>
        <dbReference type="Pfam" id="PF04239"/>
    </source>
</evidence>
<keyword evidence="4 7" id="KW-0812">Transmembrane</keyword>
<sequence length="210" mass="23419">MGKRSVAEMSSFDLLAILILGTTITEPIVTKRLGIASYYSVSIALIYLVLTELVQRTRLKKVLTFDPTVLIKNGDIDEKGVKKAKLTINELLGELRVKGYTRVQDVELATMEESGDISVIAKADYRPLQPSDLNLAVKQAFIPIPLIIEGQILQPNIQYLNKTEEWLMNKLASKQIKKDDLSKITLATLNQKGSVDVDFESQKGPEPDNF</sequence>
<comment type="subcellular location">
    <subcellularLocation>
        <location evidence="1">Cell membrane</location>
        <topology evidence="1">Multi-pass membrane protein</topology>
    </subcellularLocation>
</comment>